<sequence length="206" mass="24701">MEKIIDYKVKDFFRITDLSVIQEYTSILEHLNPLNEIPNPKYKWYHKWFKKHPKTLQIKDIRSLSFGKVNEIKMNLLEASDKSIFDTIKMLVDVEDYHILNFTITTFYGIISKIRKEIIEIKNAENNELVDEYEDEFLAVVNAKQRLEKFGVINDLDLLSKEDVLKWKEIEELPYMVVFTKLRLEKEKNKIKREVAELQKKKQSKK</sequence>
<gene>
    <name evidence="1" type="ORF">QHT84_07620</name>
</gene>
<evidence type="ECO:0000313" key="1">
    <source>
        <dbReference type="EMBL" id="MDI9257281.1"/>
    </source>
</evidence>
<protein>
    <submittedName>
        <fullName evidence="1">Uncharacterized protein</fullName>
    </submittedName>
</protein>
<comment type="caution">
    <text evidence="1">The sequence shown here is derived from an EMBL/GenBank/DDBJ whole genome shotgun (WGS) entry which is preliminary data.</text>
</comment>
<organism evidence="1 2">
    <name type="scientific">Flavobacterium sedimenticola</name>
    <dbReference type="NCBI Taxonomy" id="3043286"/>
    <lineage>
        <taxon>Bacteria</taxon>
        <taxon>Pseudomonadati</taxon>
        <taxon>Bacteroidota</taxon>
        <taxon>Flavobacteriia</taxon>
        <taxon>Flavobacteriales</taxon>
        <taxon>Flavobacteriaceae</taxon>
        <taxon>Flavobacterium</taxon>
    </lineage>
</organism>
<dbReference type="EMBL" id="JASGBP010000003">
    <property type="protein sequence ID" value="MDI9257281.1"/>
    <property type="molecule type" value="Genomic_DNA"/>
</dbReference>
<proteinExistence type="predicted"/>
<evidence type="ECO:0000313" key="2">
    <source>
        <dbReference type="Proteomes" id="UP001230035"/>
    </source>
</evidence>
<name>A0ABT6XQE5_9FLAO</name>
<accession>A0ABT6XQE5</accession>
<keyword evidence="2" id="KW-1185">Reference proteome</keyword>
<dbReference type="Proteomes" id="UP001230035">
    <property type="component" value="Unassembled WGS sequence"/>
</dbReference>
<reference evidence="1 2" key="1">
    <citation type="submission" date="2023-05" db="EMBL/GenBank/DDBJ databases">
        <title>Flavobacterium sedimenti sp. nov., isolated from the sediment.</title>
        <authorList>
            <person name="Wu N."/>
        </authorList>
    </citation>
    <scope>NUCLEOTIDE SEQUENCE [LARGE SCALE GENOMIC DNA]</scope>
    <source>
        <strain evidence="1 2">YZ-48</strain>
    </source>
</reference>
<dbReference type="RefSeq" id="WP_283238962.1">
    <property type="nucleotide sequence ID" value="NZ_JASGBP010000003.1"/>
</dbReference>